<name>A0A482XI02_LAOST</name>
<organism evidence="2 3">
    <name type="scientific">Laodelphax striatellus</name>
    <name type="common">Small brown planthopper</name>
    <name type="synonym">Delphax striatella</name>
    <dbReference type="NCBI Taxonomy" id="195883"/>
    <lineage>
        <taxon>Eukaryota</taxon>
        <taxon>Metazoa</taxon>
        <taxon>Ecdysozoa</taxon>
        <taxon>Arthropoda</taxon>
        <taxon>Hexapoda</taxon>
        <taxon>Insecta</taxon>
        <taxon>Pterygota</taxon>
        <taxon>Neoptera</taxon>
        <taxon>Paraneoptera</taxon>
        <taxon>Hemiptera</taxon>
        <taxon>Auchenorrhyncha</taxon>
        <taxon>Fulgoroidea</taxon>
        <taxon>Delphacidae</taxon>
        <taxon>Criomorphinae</taxon>
        <taxon>Laodelphax</taxon>
    </lineage>
</organism>
<dbReference type="Proteomes" id="UP000291343">
    <property type="component" value="Unassembled WGS sequence"/>
</dbReference>
<feature type="compositionally biased region" description="Basic and acidic residues" evidence="1">
    <location>
        <begin position="145"/>
        <end position="168"/>
    </location>
</feature>
<protein>
    <recommendedName>
        <fullName evidence="4">Heat shock 70 kDa protein 12A</fullName>
    </recommendedName>
</protein>
<dbReference type="OrthoDB" id="2963168at2759"/>
<dbReference type="PANTHER" id="PTHR14187:SF46">
    <property type="entry name" value="HEAT SHOCK 70 KDA PROTEIN 12A"/>
    <property type="match status" value="1"/>
</dbReference>
<feature type="compositionally biased region" description="Polar residues" evidence="1">
    <location>
        <begin position="98"/>
        <end position="116"/>
    </location>
</feature>
<feature type="region of interest" description="Disordered" evidence="1">
    <location>
        <begin position="20"/>
        <end position="45"/>
    </location>
</feature>
<evidence type="ECO:0000313" key="3">
    <source>
        <dbReference type="Proteomes" id="UP000291343"/>
    </source>
</evidence>
<accession>A0A482XI02</accession>
<keyword evidence="3" id="KW-1185">Reference proteome</keyword>
<dbReference type="PANTHER" id="PTHR14187">
    <property type="entry name" value="ALPHA KINASE/ELONGATION FACTOR 2 KINASE"/>
    <property type="match status" value="1"/>
</dbReference>
<evidence type="ECO:0000313" key="2">
    <source>
        <dbReference type="EMBL" id="RZF44958.1"/>
    </source>
</evidence>
<feature type="region of interest" description="Disordered" evidence="1">
    <location>
        <begin position="98"/>
        <end position="168"/>
    </location>
</feature>
<gene>
    <name evidence="2" type="ORF">LSTR_LSTR001919</name>
</gene>
<dbReference type="Gene3D" id="3.30.420.40">
    <property type="match status" value="1"/>
</dbReference>
<sequence length="766" mass="85124">MNRVINPIAELNHAAGPKVIRGRRDSSLDSGIHHPLSDTSSDQDDLTEAVNNRLCFANSVRLRPLGCNETDNLVEEVYVSQLNRKSTENVVDDIESISNSHKSLSDDSLSENVTKKSPSRVYIAPDIPPPIIHTNTQNGVDNGEADNKEPDGKEKERKPIGEKEEKTEGIVEEVGSLAEEEDTGGKFEAKVVVAVDLGTTYSGYAYRYIDHPSDVDIHLMSNCQGEPGLNNQKLPSILLLDPSRKFHSFGCSARDHFHDLDAAEAHLWLYFDKFKLTLHNNTDVSRDSMIKASNGCEVNALTVFSHALYYLKSEALNELHHYADSSNVQWVITVPAIWSHTAKQFVREAAYMAGMFESHHPEQLLIALEPEAAAIWCRNLRTSLIEDANSNCDNCVDNQCGLCYMVVDCGGGTVDITVHRVDQNNGSLQELHKAVGGSCGSLGVDEEFNRILGGIFGFGFMSQLQVERPAAFTELMLSFESRKRSASPFRHLALNISPPYAFIDYFRKVTGKEVETVVENYGKPEVSWSPHGLLRIHPSLMMELFRPTIERVIQHIEKVLSSPRVLNKITHLYLVGGFAESQILQQAIRDNFSKRLKVIIPQGVALSVLRGAVLFGLNPTTVSVRQARHTYGIGVLRKFIDGVHPVEKLVVKDGQEWCVDVLDPLVEANQTLRVGEMVVRKYTPATSKQSEIVLNIYCAQSPSAKFVTDHGVRRIGTLKLDLRQTKASKQPREIIARLTFGGTEVTASAYDTASKQYVDTDLSFLT</sequence>
<proteinExistence type="predicted"/>
<dbReference type="SMR" id="A0A482XI02"/>
<evidence type="ECO:0000256" key="1">
    <source>
        <dbReference type="SAM" id="MobiDB-lite"/>
    </source>
</evidence>
<feature type="compositionally biased region" description="Basic and acidic residues" evidence="1">
    <location>
        <begin position="22"/>
        <end position="36"/>
    </location>
</feature>
<comment type="caution">
    <text evidence="2">The sequence shown here is derived from an EMBL/GenBank/DDBJ whole genome shotgun (WGS) entry which is preliminary data.</text>
</comment>
<dbReference type="SUPFAM" id="SSF53067">
    <property type="entry name" value="Actin-like ATPase domain"/>
    <property type="match status" value="2"/>
</dbReference>
<reference evidence="2 3" key="1">
    <citation type="journal article" date="2017" name="Gigascience">
        <title>Genome sequence of the small brown planthopper, Laodelphax striatellus.</title>
        <authorList>
            <person name="Zhu J."/>
            <person name="Jiang F."/>
            <person name="Wang X."/>
            <person name="Yang P."/>
            <person name="Bao Y."/>
            <person name="Zhao W."/>
            <person name="Wang W."/>
            <person name="Lu H."/>
            <person name="Wang Q."/>
            <person name="Cui N."/>
            <person name="Li J."/>
            <person name="Chen X."/>
            <person name="Luo L."/>
            <person name="Yu J."/>
            <person name="Kang L."/>
            <person name="Cui F."/>
        </authorList>
    </citation>
    <scope>NUCLEOTIDE SEQUENCE [LARGE SCALE GENOMIC DNA]</scope>
    <source>
        <strain evidence="2">Lst14</strain>
    </source>
</reference>
<dbReference type="STRING" id="195883.A0A482XI02"/>
<dbReference type="InParanoid" id="A0A482XI02"/>
<dbReference type="AlphaFoldDB" id="A0A482XI02"/>
<dbReference type="InterPro" id="IPR043129">
    <property type="entry name" value="ATPase_NBD"/>
</dbReference>
<dbReference type="EMBL" id="QKKF02010000">
    <property type="protein sequence ID" value="RZF44958.1"/>
    <property type="molecule type" value="Genomic_DNA"/>
</dbReference>
<evidence type="ECO:0008006" key="4">
    <source>
        <dbReference type="Google" id="ProtNLM"/>
    </source>
</evidence>